<comment type="caution">
    <text evidence="1">The sequence shown here is derived from an EMBL/GenBank/DDBJ whole genome shotgun (WGS) entry which is preliminary data.</text>
</comment>
<evidence type="ECO:0000313" key="1">
    <source>
        <dbReference type="EMBL" id="GFT62424.1"/>
    </source>
</evidence>
<keyword evidence="2" id="KW-1185">Reference proteome</keyword>
<gene>
    <name evidence="1" type="ORF">NPIL_288711</name>
</gene>
<dbReference type="Proteomes" id="UP000887013">
    <property type="component" value="Unassembled WGS sequence"/>
</dbReference>
<proteinExistence type="predicted"/>
<reference evidence="1" key="1">
    <citation type="submission" date="2020-08" db="EMBL/GenBank/DDBJ databases">
        <title>Multicomponent nature underlies the extraordinary mechanical properties of spider dragline silk.</title>
        <authorList>
            <person name="Kono N."/>
            <person name="Nakamura H."/>
            <person name="Mori M."/>
            <person name="Yoshida Y."/>
            <person name="Ohtoshi R."/>
            <person name="Malay A.D."/>
            <person name="Moran D.A.P."/>
            <person name="Tomita M."/>
            <person name="Numata K."/>
            <person name="Arakawa K."/>
        </authorList>
    </citation>
    <scope>NUCLEOTIDE SEQUENCE</scope>
</reference>
<dbReference type="AlphaFoldDB" id="A0A8X6TVY3"/>
<sequence>MHTTSEEKVGIRNNPSKIHRKMLQAGGQRRSCSGAKHHTLGCLHRPLTQHLEAELKPQICLCNEIPPPYVSFMWATGTQPELMIDINKGPSHGSRRRALDR</sequence>
<accession>A0A8X6TVY3</accession>
<protein>
    <submittedName>
        <fullName evidence="1">Uncharacterized protein</fullName>
    </submittedName>
</protein>
<evidence type="ECO:0000313" key="2">
    <source>
        <dbReference type="Proteomes" id="UP000887013"/>
    </source>
</evidence>
<dbReference type="EMBL" id="BMAW01068018">
    <property type="protein sequence ID" value="GFT62424.1"/>
    <property type="molecule type" value="Genomic_DNA"/>
</dbReference>
<name>A0A8X6TVY3_NEPPI</name>
<organism evidence="1 2">
    <name type="scientific">Nephila pilipes</name>
    <name type="common">Giant wood spider</name>
    <name type="synonym">Nephila maculata</name>
    <dbReference type="NCBI Taxonomy" id="299642"/>
    <lineage>
        <taxon>Eukaryota</taxon>
        <taxon>Metazoa</taxon>
        <taxon>Ecdysozoa</taxon>
        <taxon>Arthropoda</taxon>
        <taxon>Chelicerata</taxon>
        <taxon>Arachnida</taxon>
        <taxon>Araneae</taxon>
        <taxon>Araneomorphae</taxon>
        <taxon>Entelegynae</taxon>
        <taxon>Araneoidea</taxon>
        <taxon>Nephilidae</taxon>
        <taxon>Nephila</taxon>
    </lineage>
</organism>